<sequence length="28" mass="3332">MRTSMLKILCHFNIWSYLYPFFSMTGSG</sequence>
<name>A0A2P2IUI6_RHIMU</name>
<evidence type="ECO:0000313" key="1">
    <source>
        <dbReference type="EMBL" id="MBW84863.1"/>
    </source>
</evidence>
<dbReference type="AlphaFoldDB" id="A0A2P2IUI6"/>
<proteinExistence type="predicted"/>
<organism evidence="1">
    <name type="scientific">Rhizophora mucronata</name>
    <name type="common">Asiatic mangrove</name>
    <dbReference type="NCBI Taxonomy" id="61149"/>
    <lineage>
        <taxon>Eukaryota</taxon>
        <taxon>Viridiplantae</taxon>
        <taxon>Streptophyta</taxon>
        <taxon>Embryophyta</taxon>
        <taxon>Tracheophyta</taxon>
        <taxon>Spermatophyta</taxon>
        <taxon>Magnoliopsida</taxon>
        <taxon>eudicotyledons</taxon>
        <taxon>Gunneridae</taxon>
        <taxon>Pentapetalae</taxon>
        <taxon>rosids</taxon>
        <taxon>fabids</taxon>
        <taxon>Malpighiales</taxon>
        <taxon>Rhizophoraceae</taxon>
        <taxon>Rhizophora</taxon>
    </lineage>
</organism>
<protein>
    <submittedName>
        <fullName evidence="1">Uncharacterized protein</fullName>
    </submittedName>
</protein>
<dbReference type="EMBL" id="GGEC01004380">
    <property type="protein sequence ID" value="MBW84863.1"/>
    <property type="molecule type" value="Transcribed_RNA"/>
</dbReference>
<accession>A0A2P2IUI6</accession>
<reference evidence="1" key="1">
    <citation type="submission" date="2018-02" db="EMBL/GenBank/DDBJ databases">
        <title>Rhizophora mucronata_Transcriptome.</title>
        <authorList>
            <person name="Meera S.P."/>
            <person name="Sreeshan A."/>
            <person name="Augustine A."/>
        </authorList>
    </citation>
    <scope>NUCLEOTIDE SEQUENCE</scope>
    <source>
        <tissue evidence="1">Leaf</tissue>
    </source>
</reference>